<keyword evidence="9" id="KW-1185">Reference proteome</keyword>
<dbReference type="GO" id="GO:0005886">
    <property type="term" value="C:plasma membrane"/>
    <property type="evidence" value="ECO:0007669"/>
    <property type="project" value="TreeGrafter"/>
</dbReference>
<dbReference type="PANTHER" id="PTHR30071:SF1">
    <property type="entry name" value="CYTOCHROME B_B6 PROTEIN-RELATED"/>
    <property type="match status" value="1"/>
</dbReference>
<dbReference type="GO" id="GO:0017004">
    <property type="term" value="P:cytochrome complex assembly"/>
    <property type="evidence" value="ECO:0007669"/>
    <property type="project" value="UniProtKB-KW"/>
</dbReference>
<keyword evidence="5 6" id="KW-0472">Membrane</keyword>
<dbReference type="GO" id="GO:0020037">
    <property type="term" value="F:heme binding"/>
    <property type="evidence" value="ECO:0007669"/>
    <property type="project" value="InterPro"/>
</dbReference>
<evidence type="ECO:0000313" key="9">
    <source>
        <dbReference type="Proteomes" id="UP000447434"/>
    </source>
</evidence>
<sequence length="220" mass="25275">MRLKERKTMDRPRLLHPVGTTRSPQGSLWLLGGREQNHLSTIIAPSVLFTQGFATSGLLTKIHKSTILVPTLQSHWLVMHVSMMILSYAALLCGSLFSVAILVIIVCKVIQIVGKSNNLYFLNKLFYFAEIKYINLNERNNVLQKTSFFLLEIIISLNLFNNHIIGLGFIFLTIDIFSGAVWSNEAWGSYRNWDPKVTWAFITWTIFAIYLHTRKKNWDV</sequence>
<evidence type="ECO:0000259" key="7">
    <source>
        <dbReference type="Pfam" id="PF01578"/>
    </source>
</evidence>
<evidence type="ECO:0000256" key="5">
    <source>
        <dbReference type="ARBA" id="ARBA00023136"/>
    </source>
</evidence>
<evidence type="ECO:0000313" key="8">
    <source>
        <dbReference type="EMBL" id="KAE9587535.1"/>
    </source>
</evidence>
<feature type="transmembrane region" description="Helical" evidence="6">
    <location>
        <begin position="148"/>
        <end position="177"/>
    </location>
</feature>
<comment type="caution">
    <text evidence="8">The sequence shown here is derived from an EMBL/GenBank/DDBJ whole genome shotgun (WGS) entry which is preliminary data.</text>
</comment>
<dbReference type="EMBL" id="WOCE01000023">
    <property type="protein sequence ID" value="KAE9587535.1"/>
    <property type="molecule type" value="Genomic_DNA"/>
</dbReference>
<keyword evidence="3" id="KW-0201">Cytochrome c-type biogenesis</keyword>
<evidence type="ECO:0000256" key="6">
    <source>
        <dbReference type="SAM" id="Phobius"/>
    </source>
</evidence>
<name>A0A6A4N9L3_LUPAL</name>
<organism evidence="8 9">
    <name type="scientific">Lupinus albus</name>
    <name type="common">White lupine</name>
    <name type="synonym">Lupinus termis</name>
    <dbReference type="NCBI Taxonomy" id="3870"/>
    <lineage>
        <taxon>Eukaryota</taxon>
        <taxon>Viridiplantae</taxon>
        <taxon>Streptophyta</taxon>
        <taxon>Embryophyta</taxon>
        <taxon>Tracheophyta</taxon>
        <taxon>Spermatophyta</taxon>
        <taxon>Magnoliopsida</taxon>
        <taxon>eudicotyledons</taxon>
        <taxon>Gunneridae</taxon>
        <taxon>Pentapetalae</taxon>
        <taxon>rosids</taxon>
        <taxon>fabids</taxon>
        <taxon>Fabales</taxon>
        <taxon>Fabaceae</taxon>
        <taxon>Papilionoideae</taxon>
        <taxon>50 kb inversion clade</taxon>
        <taxon>genistoids sensu lato</taxon>
        <taxon>core genistoids</taxon>
        <taxon>Genisteae</taxon>
        <taxon>Lupinus</taxon>
    </lineage>
</organism>
<proteinExistence type="predicted"/>
<dbReference type="Pfam" id="PF01578">
    <property type="entry name" value="Cytochrom_C_asm"/>
    <property type="match status" value="1"/>
</dbReference>
<dbReference type="InterPro" id="IPR045062">
    <property type="entry name" value="Cyt_c_biogenesis_CcsA/CcmC"/>
</dbReference>
<evidence type="ECO:0000256" key="2">
    <source>
        <dbReference type="ARBA" id="ARBA00022692"/>
    </source>
</evidence>
<keyword evidence="4 6" id="KW-1133">Transmembrane helix</keyword>
<protein>
    <submittedName>
        <fullName evidence="8">Putative cytochrome c assembly protein</fullName>
    </submittedName>
</protein>
<dbReference type="PANTHER" id="PTHR30071">
    <property type="entry name" value="HEME EXPORTER PROTEIN C"/>
    <property type="match status" value="1"/>
</dbReference>
<gene>
    <name evidence="8" type="ORF">Lalb_Chr23g0274781</name>
</gene>
<reference evidence="9" key="1">
    <citation type="journal article" date="2020" name="Nat. Commun.">
        <title>Genome sequence of the cluster root forming white lupin.</title>
        <authorList>
            <person name="Hufnagel B."/>
            <person name="Marques A."/>
            <person name="Soriano A."/>
            <person name="Marques L."/>
            <person name="Divol F."/>
            <person name="Doumas P."/>
            <person name="Sallet E."/>
            <person name="Mancinotti D."/>
            <person name="Carrere S."/>
            <person name="Marande W."/>
            <person name="Arribat S."/>
            <person name="Keller J."/>
            <person name="Huneau C."/>
            <person name="Blein T."/>
            <person name="Aime D."/>
            <person name="Laguerre M."/>
            <person name="Taylor J."/>
            <person name="Schubert V."/>
            <person name="Nelson M."/>
            <person name="Geu-Flores F."/>
            <person name="Crespi M."/>
            <person name="Gallardo-Guerrero K."/>
            <person name="Delaux P.-M."/>
            <person name="Salse J."/>
            <person name="Berges H."/>
            <person name="Guyot R."/>
            <person name="Gouzy J."/>
            <person name="Peret B."/>
        </authorList>
    </citation>
    <scope>NUCLEOTIDE SEQUENCE [LARGE SCALE GENOMIC DNA]</scope>
    <source>
        <strain evidence="9">cv. Amiga</strain>
    </source>
</reference>
<evidence type="ECO:0000256" key="1">
    <source>
        <dbReference type="ARBA" id="ARBA00004141"/>
    </source>
</evidence>
<evidence type="ECO:0000256" key="3">
    <source>
        <dbReference type="ARBA" id="ARBA00022748"/>
    </source>
</evidence>
<dbReference type="Proteomes" id="UP000447434">
    <property type="component" value="Chromosome 23"/>
</dbReference>
<keyword evidence="2 6" id="KW-0812">Transmembrane</keyword>
<accession>A0A6A4N9L3</accession>
<comment type="subcellular location">
    <subcellularLocation>
        <location evidence="1">Membrane</location>
        <topology evidence="1">Multi-pass membrane protein</topology>
    </subcellularLocation>
</comment>
<dbReference type="InterPro" id="IPR002541">
    <property type="entry name" value="Cyt_c_assembly"/>
</dbReference>
<feature type="transmembrane region" description="Helical" evidence="6">
    <location>
        <begin position="85"/>
        <end position="113"/>
    </location>
</feature>
<feature type="transmembrane region" description="Helical" evidence="6">
    <location>
        <begin position="197"/>
        <end position="213"/>
    </location>
</feature>
<dbReference type="OrthoDB" id="1709115at2759"/>
<evidence type="ECO:0000256" key="4">
    <source>
        <dbReference type="ARBA" id="ARBA00022989"/>
    </source>
</evidence>
<feature type="domain" description="Cytochrome c assembly protein" evidence="7">
    <location>
        <begin position="35"/>
        <end position="218"/>
    </location>
</feature>
<dbReference type="AlphaFoldDB" id="A0A6A4N9L3"/>